<sequence length="331" mass="36048">MPKNQSTISSMSRASTSAVTTAHSEQSLGPNLKSRLEALEAAMGVRLNVAKRQGRQSLSNTTSSSPMQISPTSASSTTISTNTNTTTSLSTSTRHNIPTRTGQGIQRSASSCDTENRPGPIKRLKPSLPIETSSSSTATAIATIKKYTPPIRRPITTLIAPIRPVQSKSSPLIKQRSSPMDTSSSSLRSSRSSTINSNNTNYHTLIGLSTKTPHTSSTKQIIITSSSSSSPPPPPARPATYPRKHRVPIFGEQFSDDILKTNLLWINLNELDDEGQTEVVIQFGSIDNFLREQQSFSAKQQQLKLVARNKTIVNRTRLQSLLPKKDRLELL</sequence>
<feature type="compositionally biased region" description="Polar residues" evidence="1">
    <location>
        <begin position="94"/>
        <end position="113"/>
    </location>
</feature>
<dbReference type="EMBL" id="CAJNOM010000017">
    <property type="protein sequence ID" value="CAF0806775.1"/>
    <property type="molecule type" value="Genomic_DNA"/>
</dbReference>
<evidence type="ECO:0000313" key="4">
    <source>
        <dbReference type="EMBL" id="CAF0814382.1"/>
    </source>
</evidence>
<feature type="compositionally biased region" description="Low complexity" evidence="1">
    <location>
        <begin position="176"/>
        <end position="200"/>
    </location>
</feature>
<feature type="region of interest" description="Disordered" evidence="1">
    <location>
        <begin position="50"/>
        <end position="133"/>
    </location>
</feature>
<accession>A0A813SVB0</accession>
<protein>
    <submittedName>
        <fullName evidence="2">Uncharacterized protein</fullName>
    </submittedName>
</protein>
<dbReference type="AlphaFoldDB" id="A0A813SVB0"/>
<reference evidence="2" key="1">
    <citation type="submission" date="2021-02" db="EMBL/GenBank/DDBJ databases">
        <authorList>
            <person name="Nowell W R."/>
        </authorList>
    </citation>
    <scope>NUCLEOTIDE SEQUENCE</scope>
</reference>
<evidence type="ECO:0000313" key="2">
    <source>
        <dbReference type="EMBL" id="CAF0802966.1"/>
    </source>
</evidence>
<dbReference type="EMBL" id="CAJNOI010000016">
    <property type="protein sequence ID" value="CAF0814382.1"/>
    <property type="molecule type" value="Genomic_DNA"/>
</dbReference>
<organism evidence="2 5">
    <name type="scientific">Adineta steineri</name>
    <dbReference type="NCBI Taxonomy" id="433720"/>
    <lineage>
        <taxon>Eukaryota</taxon>
        <taxon>Metazoa</taxon>
        <taxon>Spiralia</taxon>
        <taxon>Gnathifera</taxon>
        <taxon>Rotifera</taxon>
        <taxon>Eurotatoria</taxon>
        <taxon>Bdelloidea</taxon>
        <taxon>Adinetida</taxon>
        <taxon>Adinetidae</taxon>
        <taxon>Adineta</taxon>
    </lineage>
</organism>
<feature type="region of interest" description="Disordered" evidence="1">
    <location>
        <begin position="1"/>
        <end position="30"/>
    </location>
</feature>
<proteinExistence type="predicted"/>
<feature type="region of interest" description="Disordered" evidence="1">
    <location>
        <begin position="162"/>
        <end position="200"/>
    </location>
</feature>
<gene>
    <name evidence="4" type="ORF">BJG266_LOCUS5909</name>
    <name evidence="2" type="ORF">QVE165_LOCUS4319</name>
    <name evidence="3" type="ORF">QVE165_LOCUS4517</name>
</gene>
<comment type="caution">
    <text evidence="2">The sequence shown here is derived from an EMBL/GenBank/DDBJ whole genome shotgun (WGS) entry which is preliminary data.</text>
</comment>
<feature type="compositionally biased region" description="Polar residues" evidence="1">
    <location>
        <begin position="55"/>
        <end position="69"/>
    </location>
</feature>
<evidence type="ECO:0000313" key="5">
    <source>
        <dbReference type="Proteomes" id="UP000663832"/>
    </source>
</evidence>
<dbReference type="OrthoDB" id="10046572at2759"/>
<evidence type="ECO:0000313" key="3">
    <source>
        <dbReference type="EMBL" id="CAF0806775.1"/>
    </source>
</evidence>
<evidence type="ECO:0000256" key="1">
    <source>
        <dbReference type="SAM" id="MobiDB-lite"/>
    </source>
</evidence>
<feature type="compositionally biased region" description="Low complexity" evidence="1">
    <location>
        <begin position="1"/>
        <end position="24"/>
    </location>
</feature>
<keyword evidence="5" id="KW-1185">Reference proteome</keyword>
<feature type="region of interest" description="Disordered" evidence="1">
    <location>
        <begin position="223"/>
        <end position="242"/>
    </location>
</feature>
<name>A0A813SVB0_9BILA</name>
<feature type="compositionally biased region" description="Low complexity" evidence="1">
    <location>
        <begin position="70"/>
        <end position="93"/>
    </location>
</feature>
<dbReference type="EMBL" id="CAJNOM010000016">
    <property type="protein sequence ID" value="CAF0802966.1"/>
    <property type="molecule type" value="Genomic_DNA"/>
</dbReference>
<dbReference type="Proteomes" id="UP000663877">
    <property type="component" value="Unassembled WGS sequence"/>
</dbReference>
<dbReference type="Proteomes" id="UP000663832">
    <property type="component" value="Unassembled WGS sequence"/>
</dbReference>